<sequence length="1176" mass="129573">MSNHDRPSYQRPTISRSSPSVTPTRRTPGNVPLVRGLSPVRSPYCGRTQEIESPRSHDNPLFRSQTSDVGERRSSVRPVGDTGFAKATNSSKENSEIEEPWKVHVEKVQFGSRQGCTTPGKTSRLAPMQFTTPPKPLVKRKILTESNRDVSKPLSCSTPRRREEKLRIPMENVTSTVAEDGFRSDVQIKSSDPSIKESCEQQPAMASIEELQQRIQKFLKTEIPVLPVRNENDSVGGFSGGFGEENTVLTAENGVAYHQPFSPYSQPPELPRTRTRSPSPGAREVVEEESITQIYDRSPVPMMEKSMTPASYDSKTNYLSPRPQFLRYRPQKRLEMLRRSAEFLNLNLDSLPTDSSADSGENELEADSPTSSVKLESEGEQLIFSSKEESEADSVVESAGVELVTCANDLTESRCLAADSLTPPSDEARDDTGECIWDSCQVKEELRVEHAGVHTPPSHDAGGEIGECHSEECKVELREVQTPGNEKNSPDISGSSTLTSEIGEIIELVHDASEVDSVPPERDLLQESKEESNAEEIELPEVEEITSLHVRILSSFACAFIVAAFILLVLLSSGSPGLLPKSFHQNEIAAFWRTSEYAAPVRMFLESVECLWKETPGLYGYPVNQLYMETLGTNLQDARKAIAGLDSEYAVNFINELYSTSAAYVAPFSAYVTQTYLDVRKWLSEAADSYISRAPDVEEWAWIPEYDFVMAKDVFDWTEAYETILAKVESSEVKSIFQSHVESNGAKSVHEYIEEISLEDDLDATSIAPESEAVSVDTQLEHGASVLLVPVIEFQNNQFTLSPDNERDSGEVEEQTLLESENQDEFFGSSSLAVGGAMDDTVVSSPAETPSVIPPTVVPSEGGSLATCREEFGDVDSSRVDESDDVAAASWNSQRSEVQSINPVENTVDPADSVKDLPQQRSQESPSTETENLNLLPIEDAMRPEGSSESILSSTMVADNEPELSSVTLQPGSSYPLYPAVLTASVASLLVASVLAAMLLKPARRSISRILRLTKDDTWEKKSMKAARMTKGKLPREPQRSFKTSTNSQILDSASNSLPEDSALHATLTSDYAEHLSTSIFSSEKQYSQPAIDKSAFLSPERSSKPLTDNSSFLNPEVEVLEDSSLGRFTALVPVVHNEGTEKEEVKLTPVRRSSRIRSRLQSPCITTLSHFSYSP</sequence>
<keyword evidence="2" id="KW-0812">Transmembrane</keyword>
<feature type="region of interest" description="Disordered" evidence="1">
    <location>
        <begin position="113"/>
        <end position="133"/>
    </location>
</feature>
<keyword evidence="2" id="KW-0472">Membrane</keyword>
<accession>A0ABD1Y9M7</accession>
<feature type="region of interest" description="Disordered" evidence="1">
    <location>
        <begin position="1022"/>
        <end position="1054"/>
    </location>
</feature>
<keyword evidence="2" id="KW-1133">Transmembrane helix</keyword>
<dbReference type="PANTHER" id="PTHR34775:SF4">
    <property type="entry name" value="TRANSMEMBRANE PROTEIN"/>
    <property type="match status" value="1"/>
</dbReference>
<evidence type="ECO:0000256" key="2">
    <source>
        <dbReference type="SAM" id="Phobius"/>
    </source>
</evidence>
<keyword evidence="4" id="KW-1185">Reference proteome</keyword>
<feature type="compositionally biased region" description="Polar residues" evidence="1">
    <location>
        <begin position="1041"/>
        <end position="1054"/>
    </location>
</feature>
<evidence type="ECO:0000256" key="1">
    <source>
        <dbReference type="SAM" id="MobiDB-lite"/>
    </source>
</evidence>
<feature type="compositionally biased region" description="Low complexity" evidence="1">
    <location>
        <begin position="11"/>
        <end position="28"/>
    </location>
</feature>
<feature type="compositionally biased region" description="Polar residues" evidence="1">
    <location>
        <begin position="919"/>
        <end position="932"/>
    </location>
</feature>
<comment type="caution">
    <text evidence="3">The sequence shown here is derived from an EMBL/GenBank/DDBJ whole genome shotgun (WGS) entry which is preliminary data.</text>
</comment>
<evidence type="ECO:0008006" key="5">
    <source>
        <dbReference type="Google" id="ProtNLM"/>
    </source>
</evidence>
<feature type="compositionally biased region" description="Basic residues" evidence="1">
    <location>
        <begin position="1024"/>
        <end position="1033"/>
    </location>
</feature>
<dbReference type="PANTHER" id="PTHR34775">
    <property type="entry name" value="TRANSMEMBRANE PROTEIN"/>
    <property type="match status" value="1"/>
</dbReference>
<feature type="region of interest" description="Disordered" evidence="1">
    <location>
        <begin position="1"/>
        <end position="98"/>
    </location>
</feature>
<feature type="region of interest" description="Disordered" evidence="1">
    <location>
        <begin position="350"/>
        <end position="379"/>
    </location>
</feature>
<name>A0ABD1Y9M7_9MARC</name>
<feature type="transmembrane region" description="Helical" evidence="2">
    <location>
        <begin position="977"/>
        <end position="1000"/>
    </location>
</feature>
<dbReference type="EMBL" id="JBHFFA010000006">
    <property type="protein sequence ID" value="KAL2622432.1"/>
    <property type="molecule type" value="Genomic_DNA"/>
</dbReference>
<proteinExistence type="predicted"/>
<feature type="region of interest" description="Disordered" evidence="1">
    <location>
        <begin position="258"/>
        <end position="290"/>
    </location>
</feature>
<evidence type="ECO:0000313" key="3">
    <source>
        <dbReference type="EMBL" id="KAL2622432.1"/>
    </source>
</evidence>
<organism evidence="3 4">
    <name type="scientific">Riccia fluitans</name>
    <dbReference type="NCBI Taxonomy" id="41844"/>
    <lineage>
        <taxon>Eukaryota</taxon>
        <taxon>Viridiplantae</taxon>
        <taxon>Streptophyta</taxon>
        <taxon>Embryophyta</taxon>
        <taxon>Marchantiophyta</taxon>
        <taxon>Marchantiopsida</taxon>
        <taxon>Marchantiidae</taxon>
        <taxon>Marchantiales</taxon>
        <taxon>Ricciaceae</taxon>
        <taxon>Riccia</taxon>
    </lineage>
</organism>
<evidence type="ECO:0000313" key="4">
    <source>
        <dbReference type="Proteomes" id="UP001605036"/>
    </source>
</evidence>
<feature type="compositionally biased region" description="Polar residues" evidence="1">
    <location>
        <begin position="350"/>
        <end position="359"/>
    </location>
</feature>
<feature type="compositionally biased region" description="Polar residues" evidence="1">
    <location>
        <begin position="891"/>
        <end position="905"/>
    </location>
</feature>
<reference evidence="3 4" key="1">
    <citation type="submission" date="2024-09" db="EMBL/GenBank/DDBJ databases">
        <title>Chromosome-scale assembly of Riccia fluitans.</title>
        <authorList>
            <person name="Paukszto L."/>
            <person name="Sawicki J."/>
            <person name="Karawczyk K."/>
            <person name="Piernik-Szablinska J."/>
            <person name="Szczecinska M."/>
            <person name="Mazdziarz M."/>
        </authorList>
    </citation>
    <scope>NUCLEOTIDE SEQUENCE [LARGE SCALE GENOMIC DNA]</scope>
    <source>
        <strain evidence="3">Rf_01</strain>
        <tissue evidence="3">Aerial parts of the thallus</tissue>
    </source>
</reference>
<dbReference type="AlphaFoldDB" id="A0ABD1Y9M7"/>
<feature type="region of interest" description="Disordered" evidence="1">
    <location>
        <begin position="841"/>
        <end position="932"/>
    </location>
</feature>
<protein>
    <recommendedName>
        <fullName evidence="5">Transmembrane protein</fullName>
    </recommendedName>
</protein>
<gene>
    <name evidence="3" type="ORF">R1flu_002637</name>
</gene>
<feature type="compositionally biased region" description="Basic and acidic residues" evidence="1">
    <location>
        <begin position="868"/>
        <end position="881"/>
    </location>
</feature>
<feature type="compositionally biased region" description="Basic and acidic residues" evidence="1">
    <location>
        <begin position="49"/>
        <end position="60"/>
    </location>
</feature>
<dbReference type="Proteomes" id="UP001605036">
    <property type="component" value="Unassembled WGS sequence"/>
</dbReference>